<reference evidence="3" key="1">
    <citation type="submission" date="2018-05" db="EMBL/GenBank/DDBJ databases">
        <authorList>
            <person name="Lanie J.A."/>
            <person name="Ng W.-L."/>
            <person name="Kazmierczak K.M."/>
            <person name="Andrzejewski T.M."/>
            <person name="Davidsen T.M."/>
            <person name="Wayne K.J."/>
            <person name="Tettelin H."/>
            <person name="Glass J.I."/>
            <person name="Rusch D."/>
            <person name="Podicherti R."/>
            <person name="Tsui H.-C.T."/>
            <person name="Winkler M.E."/>
        </authorList>
    </citation>
    <scope>NUCLEOTIDE SEQUENCE</scope>
</reference>
<evidence type="ECO:0000256" key="1">
    <source>
        <dbReference type="SAM" id="Coils"/>
    </source>
</evidence>
<organism evidence="3">
    <name type="scientific">marine metagenome</name>
    <dbReference type="NCBI Taxonomy" id="408172"/>
    <lineage>
        <taxon>unclassified sequences</taxon>
        <taxon>metagenomes</taxon>
        <taxon>ecological metagenomes</taxon>
    </lineage>
</organism>
<feature type="region of interest" description="Disordered" evidence="2">
    <location>
        <begin position="129"/>
        <end position="211"/>
    </location>
</feature>
<feature type="compositionally biased region" description="Basic and acidic residues" evidence="2">
    <location>
        <begin position="146"/>
        <end position="159"/>
    </location>
</feature>
<evidence type="ECO:0000256" key="2">
    <source>
        <dbReference type="SAM" id="MobiDB-lite"/>
    </source>
</evidence>
<feature type="region of interest" description="Disordered" evidence="2">
    <location>
        <begin position="1"/>
        <end position="86"/>
    </location>
</feature>
<protein>
    <submittedName>
        <fullName evidence="3">Uncharacterized protein</fullName>
    </submittedName>
</protein>
<evidence type="ECO:0000313" key="3">
    <source>
        <dbReference type="EMBL" id="SVA83956.1"/>
    </source>
</evidence>
<name>A0A381Z3T9_9ZZZZ</name>
<keyword evidence="1" id="KW-0175">Coiled coil</keyword>
<feature type="compositionally biased region" description="Polar residues" evidence="2">
    <location>
        <begin position="136"/>
        <end position="145"/>
    </location>
</feature>
<feature type="compositionally biased region" description="Basic and acidic residues" evidence="2">
    <location>
        <begin position="8"/>
        <end position="58"/>
    </location>
</feature>
<gene>
    <name evidence="3" type="ORF">METZ01_LOCUS136810</name>
</gene>
<accession>A0A381Z3T9</accession>
<sequence length="264" mass="30274">MVYPWSKKPKDEETSKDEKTLDKEKTSEDEKTLDKEETSEEEKTLDKEETSEDGQRLDDAEESNDEEVSEDEETPSDIETSEDPNNLILNILKLEDYKMNSGELFQAFREAGGEMQDFKNELERLLETGKIKSDSDGNIMTVQNFNHEKSQLEEEHTSESEEENIEEKDSEEDDKANDTEDEAGEDTTEEVTDKNDSEQSSAEGDEDIESIIKLKEETDNWLIEQLKNKGNSNGDDSLKAEVAELKDRVHKLENVIKNITKAFE</sequence>
<feature type="compositionally biased region" description="Acidic residues" evidence="2">
    <location>
        <begin position="160"/>
        <end position="190"/>
    </location>
</feature>
<dbReference type="EMBL" id="UINC01019859">
    <property type="protein sequence ID" value="SVA83956.1"/>
    <property type="molecule type" value="Genomic_DNA"/>
</dbReference>
<proteinExistence type="predicted"/>
<feature type="compositionally biased region" description="Acidic residues" evidence="2">
    <location>
        <begin position="59"/>
        <end position="82"/>
    </location>
</feature>
<feature type="coiled-coil region" evidence="1">
    <location>
        <begin position="235"/>
        <end position="262"/>
    </location>
</feature>
<dbReference type="AlphaFoldDB" id="A0A381Z3T9"/>